<comment type="caution">
    <text evidence="3">The sequence shown here is derived from an EMBL/GenBank/DDBJ whole genome shotgun (WGS) entry which is preliminary data.</text>
</comment>
<dbReference type="PANTHER" id="PTHR47926">
    <property type="entry name" value="PENTATRICOPEPTIDE REPEAT-CONTAINING PROTEIN"/>
    <property type="match status" value="1"/>
</dbReference>
<dbReference type="OrthoDB" id="185373at2759"/>
<dbReference type="InterPro" id="IPR011990">
    <property type="entry name" value="TPR-like_helical_dom_sf"/>
</dbReference>
<dbReference type="NCBIfam" id="TIGR00756">
    <property type="entry name" value="PPR"/>
    <property type="match status" value="7"/>
</dbReference>
<dbReference type="Pfam" id="PF01535">
    <property type="entry name" value="PPR"/>
    <property type="match status" value="7"/>
</dbReference>
<reference evidence="3 4" key="1">
    <citation type="journal article" date="2020" name="IScience">
        <title>Genome Sequencing of the Endangered Kingdonia uniflora (Circaeasteraceae, Ranunculales) Reveals Potential Mechanisms of Evolutionary Specialization.</title>
        <authorList>
            <person name="Sun Y."/>
            <person name="Deng T."/>
            <person name="Zhang A."/>
            <person name="Moore M.J."/>
            <person name="Landis J.B."/>
            <person name="Lin N."/>
            <person name="Zhang H."/>
            <person name="Zhang X."/>
            <person name="Huang J."/>
            <person name="Zhang X."/>
            <person name="Sun H."/>
            <person name="Wang H."/>
        </authorList>
    </citation>
    <scope>NUCLEOTIDE SEQUENCE [LARGE SCALE GENOMIC DNA]</scope>
    <source>
        <strain evidence="3">TB1705</strain>
        <tissue evidence="3">Leaf</tissue>
    </source>
</reference>
<dbReference type="Proteomes" id="UP000541444">
    <property type="component" value="Unassembled WGS sequence"/>
</dbReference>
<evidence type="ECO:0000313" key="4">
    <source>
        <dbReference type="Proteomes" id="UP000541444"/>
    </source>
</evidence>
<dbReference type="GO" id="GO:0009451">
    <property type="term" value="P:RNA modification"/>
    <property type="evidence" value="ECO:0007669"/>
    <property type="project" value="InterPro"/>
</dbReference>
<keyword evidence="4" id="KW-1185">Reference proteome</keyword>
<sequence length="617" mass="69206">MNKPPMKLRNPISRLFSTITKITTTTTHQSQQQQNLINTITELQAHLIRTKIQTNPSFTDAQSFLNSAIRDFSHTNQPIKAIHTYDRMRALQLAPPSSSTFLFVFKACGRIPDVKHGLRIHLHCLKLGFDSYVLVCNGLIHMYSVCGEMGFARKVFDVMGERDLVSWNSLICGYSLRKSFREVLGVFEAMRLEKVTGDAVTMVKVVLACGYLGDHELANSMVRYIEEKNVVVDVYLGNTLMDLYGRRGNVHFARRAFDQMGEKNLVSWNTMIVAYTKAGDLDSARNIFNEMPVRDVISWTSLIVGYSQMDRFSESVTLFREMMKAKMKPDEITVTSVLSACAHLGSLDIGKAVHDYICGYNIHPDICVGNALIYMYFKCGSTKKALEVFKEMVEKDTVSWTSVITGLAINGYSIEAIDYFSRMLSEGVKPRDVTYIGVLQACAYAGLVDKGLEYFESMVRDYKIEPKMKHYGCMVDLLSRAGSLERAYEIIKNMPVEPDAIVWRILLSACKLYGNVDLAEIATRKLLELDPSCSGNYVLLSNTYAAADRWDDAMKMRHLMNESDIQKATGCSSIELNSSVHMKCCGLGQKAVVKSGGLGPGGSIEEEQKHMQIKLEA</sequence>
<evidence type="ECO:0008006" key="5">
    <source>
        <dbReference type="Google" id="ProtNLM"/>
    </source>
</evidence>
<dbReference type="AlphaFoldDB" id="A0A7J7LV80"/>
<dbReference type="Pfam" id="PF13041">
    <property type="entry name" value="PPR_2"/>
    <property type="match status" value="1"/>
</dbReference>
<dbReference type="InterPro" id="IPR046848">
    <property type="entry name" value="E_motif"/>
</dbReference>
<feature type="repeat" description="PPR" evidence="2">
    <location>
        <begin position="396"/>
        <end position="430"/>
    </location>
</feature>
<gene>
    <name evidence="3" type="ORF">GIB67_037789</name>
</gene>
<accession>A0A7J7LV80</accession>
<organism evidence="3 4">
    <name type="scientific">Kingdonia uniflora</name>
    <dbReference type="NCBI Taxonomy" id="39325"/>
    <lineage>
        <taxon>Eukaryota</taxon>
        <taxon>Viridiplantae</taxon>
        <taxon>Streptophyta</taxon>
        <taxon>Embryophyta</taxon>
        <taxon>Tracheophyta</taxon>
        <taxon>Spermatophyta</taxon>
        <taxon>Magnoliopsida</taxon>
        <taxon>Ranunculales</taxon>
        <taxon>Circaeasteraceae</taxon>
        <taxon>Kingdonia</taxon>
    </lineage>
</organism>
<feature type="repeat" description="PPR" evidence="2">
    <location>
        <begin position="365"/>
        <end position="395"/>
    </location>
</feature>
<dbReference type="SUPFAM" id="SSF48452">
    <property type="entry name" value="TPR-like"/>
    <property type="match status" value="1"/>
</dbReference>
<dbReference type="GO" id="GO:0003723">
    <property type="term" value="F:RNA binding"/>
    <property type="evidence" value="ECO:0007669"/>
    <property type="project" value="InterPro"/>
</dbReference>
<feature type="repeat" description="PPR" evidence="2">
    <location>
        <begin position="264"/>
        <end position="294"/>
    </location>
</feature>
<dbReference type="EMBL" id="JACGCM010001976">
    <property type="protein sequence ID" value="KAF6146489.1"/>
    <property type="molecule type" value="Genomic_DNA"/>
</dbReference>
<dbReference type="FunFam" id="1.25.40.10:FF:000242">
    <property type="entry name" value="Pentatricopeptide repeat-containing protein"/>
    <property type="match status" value="1"/>
</dbReference>
<dbReference type="FunFam" id="1.25.40.10:FF:000348">
    <property type="entry name" value="Pentatricopeptide repeat-containing protein chloroplastic"/>
    <property type="match status" value="1"/>
</dbReference>
<evidence type="ECO:0000313" key="3">
    <source>
        <dbReference type="EMBL" id="KAF6146489.1"/>
    </source>
</evidence>
<dbReference type="InterPro" id="IPR046960">
    <property type="entry name" value="PPR_At4g14850-like_plant"/>
</dbReference>
<proteinExistence type="predicted"/>
<name>A0A7J7LV80_9MAGN</name>
<feature type="repeat" description="PPR" evidence="2">
    <location>
        <begin position="163"/>
        <end position="197"/>
    </location>
</feature>
<dbReference type="Gene3D" id="1.25.40.10">
    <property type="entry name" value="Tetratricopeptide repeat domain"/>
    <property type="match status" value="3"/>
</dbReference>
<dbReference type="PROSITE" id="PS51375">
    <property type="entry name" value="PPR"/>
    <property type="match status" value="5"/>
</dbReference>
<feature type="repeat" description="PPR" evidence="2">
    <location>
        <begin position="295"/>
        <end position="329"/>
    </location>
</feature>
<dbReference type="Pfam" id="PF20431">
    <property type="entry name" value="E_motif"/>
    <property type="match status" value="1"/>
</dbReference>
<keyword evidence="1" id="KW-0677">Repeat</keyword>
<evidence type="ECO:0000256" key="2">
    <source>
        <dbReference type="PROSITE-ProRule" id="PRU00708"/>
    </source>
</evidence>
<dbReference type="InterPro" id="IPR002885">
    <property type="entry name" value="PPR_rpt"/>
</dbReference>
<dbReference type="PANTHER" id="PTHR47926:SF440">
    <property type="entry name" value="REPEAT-CONTAINING PROTEIN, PUTATIVE-RELATED"/>
    <property type="match status" value="1"/>
</dbReference>
<dbReference type="FunFam" id="1.25.40.10:FF:000344">
    <property type="entry name" value="Pentatricopeptide repeat-containing protein"/>
    <property type="match status" value="1"/>
</dbReference>
<protein>
    <recommendedName>
        <fullName evidence="5">Pentatricopeptide repeat-containing protein</fullName>
    </recommendedName>
</protein>
<evidence type="ECO:0000256" key="1">
    <source>
        <dbReference type="ARBA" id="ARBA00022737"/>
    </source>
</evidence>